<evidence type="ECO:0000256" key="1">
    <source>
        <dbReference type="ARBA" id="ARBA00022448"/>
    </source>
</evidence>
<evidence type="ECO:0000256" key="3">
    <source>
        <dbReference type="ARBA" id="ARBA00022840"/>
    </source>
</evidence>
<dbReference type="Pfam" id="PF00005">
    <property type="entry name" value="ABC_tran"/>
    <property type="match status" value="1"/>
</dbReference>
<dbReference type="InterPro" id="IPR003593">
    <property type="entry name" value="AAA+_ATPase"/>
</dbReference>
<dbReference type="InterPro" id="IPR050093">
    <property type="entry name" value="ABC_SmlMolc_Importer"/>
</dbReference>
<dbReference type="PROSITE" id="PS00211">
    <property type="entry name" value="ABC_TRANSPORTER_1"/>
    <property type="match status" value="1"/>
</dbReference>
<dbReference type="PROSITE" id="PS50893">
    <property type="entry name" value="ABC_TRANSPORTER_2"/>
    <property type="match status" value="1"/>
</dbReference>
<keyword evidence="2" id="KW-0547">Nucleotide-binding</keyword>
<evidence type="ECO:0000259" key="6">
    <source>
        <dbReference type="PROSITE" id="PS50893"/>
    </source>
</evidence>
<keyword evidence="8" id="KW-1185">Reference proteome</keyword>
<keyword evidence="1" id="KW-0813">Transport</keyword>
<evidence type="ECO:0000313" key="8">
    <source>
        <dbReference type="Proteomes" id="UP001596044"/>
    </source>
</evidence>
<sequence>MHIEVKQINKYFGNFHAIQDVNFSIESGHLVGLIGPSGGGKTSILRMLSGLESPSTGDIYFDGKVATQLPVQERGIGFVFQNYALFKHMSVFDNIAYGLRVLKKPKSDIIDRVTYLVGLMGLSGHEHKYPHQLSGGQRQRVAFARALAPEPRLLLLDEPFAAIDAKIRKELRLWLRNLIDEFKVTTLFVTHDQDEAIEVADEIIIVQQGRIEQQGTPWEIYTKPATSFVASFIGESNTLPHFVPLHGFPYLEEVQQNGKWLPDVNVLIRPESIEVRPHDTSILATAGEAGIVTHVHFRGDSWYLEIQTGELKLFAYQSVKERLYKPGDAVNILIHQISVFAPNGNKIIENQAKQDPMPVFI</sequence>
<proteinExistence type="predicted"/>
<dbReference type="InterPro" id="IPR017871">
    <property type="entry name" value="ABC_transporter-like_CS"/>
</dbReference>
<dbReference type="Pfam" id="PF08402">
    <property type="entry name" value="TOBE_2"/>
    <property type="match status" value="1"/>
</dbReference>
<dbReference type="GO" id="GO:0005524">
    <property type="term" value="F:ATP binding"/>
    <property type="evidence" value="ECO:0007669"/>
    <property type="project" value="UniProtKB-KW"/>
</dbReference>
<organism evidence="7 8">
    <name type="scientific">Paenibacillus aestuarii</name>
    <dbReference type="NCBI Taxonomy" id="516965"/>
    <lineage>
        <taxon>Bacteria</taxon>
        <taxon>Bacillati</taxon>
        <taxon>Bacillota</taxon>
        <taxon>Bacilli</taxon>
        <taxon>Bacillales</taxon>
        <taxon>Paenibacillaceae</taxon>
        <taxon>Paenibacillus</taxon>
    </lineage>
</organism>
<dbReference type="InterPro" id="IPR008995">
    <property type="entry name" value="Mo/tungstate-bd_C_term_dom"/>
</dbReference>
<protein>
    <submittedName>
        <fullName evidence="7">Sulfate/molybdate ABC transporter ATP-binding protein</fullName>
    </submittedName>
</protein>
<dbReference type="InterPro" id="IPR027417">
    <property type="entry name" value="P-loop_NTPase"/>
</dbReference>
<name>A0ABW0KJH3_9BACL</name>
<dbReference type="InterPro" id="IPR003439">
    <property type="entry name" value="ABC_transporter-like_ATP-bd"/>
</dbReference>
<keyword evidence="3 7" id="KW-0067">ATP-binding</keyword>
<dbReference type="InterPro" id="IPR005666">
    <property type="entry name" value="Sulph_transpt1"/>
</dbReference>
<feature type="domain" description="ABC transporter" evidence="6">
    <location>
        <begin position="3"/>
        <end position="233"/>
    </location>
</feature>
<keyword evidence="5" id="KW-0764">Sulfate transport</keyword>
<evidence type="ECO:0000313" key="7">
    <source>
        <dbReference type="EMBL" id="MFC5453041.1"/>
    </source>
</evidence>
<dbReference type="SUPFAM" id="SSF52540">
    <property type="entry name" value="P-loop containing nucleoside triphosphate hydrolases"/>
    <property type="match status" value="1"/>
</dbReference>
<gene>
    <name evidence="7" type="ORF">ACFPOG_33035</name>
</gene>
<dbReference type="NCBIfam" id="TIGR00968">
    <property type="entry name" value="3a0106s01"/>
    <property type="match status" value="1"/>
</dbReference>
<dbReference type="EMBL" id="JBHSMJ010000065">
    <property type="protein sequence ID" value="MFC5453041.1"/>
    <property type="molecule type" value="Genomic_DNA"/>
</dbReference>
<evidence type="ECO:0000256" key="2">
    <source>
        <dbReference type="ARBA" id="ARBA00022741"/>
    </source>
</evidence>
<dbReference type="Gene3D" id="3.40.50.300">
    <property type="entry name" value="P-loop containing nucleotide triphosphate hydrolases"/>
    <property type="match status" value="1"/>
</dbReference>
<keyword evidence="4" id="KW-1278">Translocase</keyword>
<evidence type="ECO:0000256" key="5">
    <source>
        <dbReference type="ARBA" id="ARBA00023032"/>
    </source>
</evidence>
<dbReference type="SMART" id="SM00382">
    <property type="entry name" value="AAA"/>
    <property type="match status" value="1"/>
</dbReference>
<dbReference type="PANTHER" id="PTHR42781">
    <property type="entry name" value="SPERMIDINE/PUTRESCINE IMPORT ATP-BINDING PROTEIN POTA"/>
    <property type="match status" value="1"/>
</dbReference>
<dbReference type="Proteomes" id="UP001596044">
    <property type="component" value="Unassembled WGS sequence"/>
</dbReference>
<reference evidence="8" key="1">
    <citation type="journal article" date="2019" name="Int. J. Syst. Evol. Microbiol.">
        <title>The Global Catalogue of Microorganisms (GCM) 10K type strain sequencing project: providing services to taxonomists for standard genome sequencing and annotation.</title>
        <authorList>
            <consortium name="The Broad Institute Genomics Platform"/>
            <consortium name="The Broad Institute Genome Sequencing Center for Infectious Disease"/>
            <person name="Wu L."/>
            <person name="Ma J."/>
        </authorList>
    </citation>
    <scope>NUCLEOTIDE SEQUENCE [LARGE SCALE GENOMIC DNA]</scope>
    <source>
        <strain evidence="8">KACC 11904</strain>
    </source>
</reference>
<dbReference type="RefSeq" id="WP_270879294.1">
    <property type="nucleotide sequence ID" value="NZ_JAQFVF010000023.1"/>
</dbReference>
<evidence type="ECO:0000256" key="4">
    <source>
        <dbReference type="ARBA" id="ARBA00022967"/>
    </source>
</evidence>
<dbReference type="InterPro" id="IPR013611">
    <property type="entry name" value="Transp-assoc_OB_typ2"/>
</dbReference>
<comment type="caution">
    <text evidence="7">The sequence shown here is derived from an EMBL/GenBank/DDBJ whole genome shotgun (WGS) entry which is preliminary data.</text>
</comment>
<accession>A0ABW0KJH3</accession>
<dbReference type="PANTHER" id="PTHR42781:SF4">
    <property type="entry name" value="SPERMIDINE_PUTRESCINE IMPORT ATP-BINDING PROTEIN POTA"/>
    <property type="match status" value="1"/>
</dbReference>
<dbReference type="SUPFAM" id="SSF50331">
    <property type="entry name" value="MOP-like"/>
    <property type="match status" value="1"/>
</dbReference>